<evidence type="ECO:0000256" key="2">
    <source>
        <dbReference type="ARBA" id="ARBA00022485"/>
    </source>
</evidence>
<proteinExistence type="predicted"/>
<dbReference type="GO" id="GO:0009055">
    <property type="term" value="F:electron transfer activity"/>
    <property type="evidence" value="ECO:0007669"/>
    <property type="project" value="InterPro"/>
</dbReference>
<protein>
    <recommendedName>
        <fullName evidence="12">NADH dehydrogenase subunit</fullName>
    </recommendedName>
</protein>
<dbReference type="RefSeq" id="WP_247994148.1">
    <property type="nucleotide sequence ID" value="NZ_CP096019.1"/>
</dbReference>
<evidence type="ECO:0000256" key="6">
    <source>
        <dbReference type="ARBA" id="ARBA00023004"/>
    </source>
</evidence>
<evidence type="ECO:0000259" key="9">
    <source>
        <dbReference type="Pfam" id="PF13375"/>
    </source>
</evidence>
<feature type="domain" description="NADH-ubiquinone oxidoreductase 51kDa subunit FMN-binding" evidence="8">
    <location>
        <begin position="20"/>
        <end position="175"/>
    </location>
</feature>
<dbReference type="PANTHER" id="PTHR43034">
    <property type="entry name" value="ION-TRANSLOCATING OXIDOREDUCTASE COMPLEX SUBUNIT C"/>
    <property type="match status" value="1"/>
</dbReference>
<organism evidence="10 11">
    <name type="scientific">Halocatena salina</name>
    <dbReference type="NCBI Taxonomy" id="2934340"/>
    <lineage>
        <taxon>Archaea</taxon>
        <taxon>Methanobacteriati</taxon>
        <taxon>Methanobacteriota</taxon>
        <taxon>Stenosarchaea group</taxon>
        <taxon>Halobacteria</taxon>
        <taxon>Halobacteriales</taxon>
        <taxon>Natronomonadaceae</taxon>
        <taxon>Halocatena</taxon>
    </lineage>
</organism>
<dbReference type="GeneID" id="71927042"/>
<dbReference type="PANTHER" id="PTHR43034:SF2">
    <property type="entry name" value="ION-TRANSLOCATING OXIDOREDUCTASE COMPLEX SUBUNIT C"/>
    <property type="match status" value="1"/>
</dbReference>
<accession>A0A8U0A2P6</accession>
<keyword evidence="3" id="KW-0479">Metal-binding</keyword>
<feature type="domain" description="RnfC Barrel sandwich hybrid" evidence="9">
    <location>
        <begin position="311"/>
        <end position="362"/>
    </location>
</feature>
<evidence type="ECO:0008006" key="12">
    <source>
        <dbReference type="Google" id="ProtNLM"/>
    </source>
</evidence>
<keyword evidence="1" id="KW-0813">Transport</keyword>
<dbReference type="GO" id="GO:0016020">
    <property type="term" value="C:membrane"/>
    <property type="evidence" value="ECO:0007669"/>
    <property type="project" value="InterPro"/>
</dbReference>
<dbReference type="InterPro" id="IPR026902">
    <property type="entry name" value="RnfC_N"/>
</dbReference>
<dbReference type="GO" id="GO:0046872">
    <property type="term" value="F:metal ion binding"/>
    <property type="evidence" value="ECO:0007669"/>
    <property type="project" value="UniProtKB-KW"/>
</dbReference>
<dbReference type="Pfam" id="PF13375">
    <property type="entry name" value="RnfC_N"/>
    <property type="match status" value="1"/>
</dbReference>
<evidence type="ECO:0000313" key="10">
    <source>
        <dbReference type="EMBL" id="UPM43481.1"/>
    </source>
</evidence>
<evidence type="ECO:0000256" key="1">
    <source>
        <dbReference type="ARBA" id="ARBA00022448"/>
    </source>
</evidence>
<dbReference type="EMBL" id="CP096019">
    <property type="protein sequence ID" value="UPM43481.1"/>
    <property type="molecule type" value="Genomic_DNA"/>
</dbReference>
<keyword evidence="5" id="KW-0249">Electron transport</keyword>
<dbReference type="InterPro" id="IPR010208">
    <property type="entry name" value="Ion_transpt_RnfC/RsxC"/>
</dbReference>
<sequence>MNISLSRLERTSVPEITTTIRNAGIGGAGGAGFPSYAKWERVEEVDSLLINHQESEPNFFVDKWLGQTHTAALATLFDALLDRLFDVIVVAAKEVDRNEYTSELEAATDATVYLPEELPVDDAETGVVFAYTDDRYEYGMESVLLRLVDGTIIRDDLPMDHGWIVQNTESIYNMYRTFTEGTPVTHKYLHVDGEVPRHRFLRAPIGTPATELLRAAGRPVTELPADAVLADGGPGWCFLIDEPPDRFGIRKRTNCLLVIDEETATEQTLGEDRINILTEYDHSKQEMETEPTATIDPDYVRIPLITNTAFQGIVEPSHPIVEPGDHVETGQMIATPNSMGISIPQHASIDGTVTDVSERCIEIETDDRVRSTRARAKTGTGIGYWTWCVTCGSHAIPPMDEPMLDPTRYVCPECR</sequence>
<evidence type="ECO:0000256" key="5">
    <source>
        <dbReference type="ARBA" id="ARBA00022982"/>
    </source>
</evidence>
<evidence type="ECO:0000256" key="7">
    <source>
        <dbReference type="ARBA" id="ARBA00023014"/>
    </source>
</evidence>
<dbReference type="Proteomes" id="UP000831768">
    <property type="component" value="Chromosome"/>
</dbReference>
<dbReference type="InterPro" id="IPR011538">
    <property type="entry name" value="Nuo51_FMN-bd"/>
</dbReference>
<dbReference type="Pfam" id="PF01512">
    <property type="entry name" value="Complex1_51K"/>
    <property type="match status" value="1"/>
</dbReference>
<name>A0A8U0A2P6_9EURY</name>
<keyword evidence="4" id="KW-0677">Repeat</keyword>
<keyword evidence="6" id="KW-0408">Iron</keyword>
<evidence type="ECO:0000256" key="4">
    <source>
        <dbReference type="ARBA" id="ARBA00022737"/>
    </source>
</evidence>
<dbReference type="InterPro" id="IPR037225">
    <property type="entry name" value="Nuo51_FMN-bd_sf"/>
</dbReference>
<reference evidence="10" key="1">
    <citation type="submission" date="2022-04" db="EMBL/GenBank/DDBJ databases">
        <title>Halocatena sp. nov., isolated from a salt lake.</title>
        <authorList>
            <person name="Cui H.-L."/>
        </authorList>
    </citation>
    <scope>NUCLEOTIDE SEQUENCE</scope>
    <source>
        <strain evidence="10">AD-1</strain>
    </source>
</reference>
<keyword evidence="2" id="KW-0004">4Fe-4S</keyword>
<dbReference type="SUPFAM" id="SSF142019">
    <property type="entry name" value="Nqo1 FMN-binding domain-like"/>
    <property type="match status" value="1"/>
</dbReference>
<keyword evidence="7" id="KW-0411">Iron-sulfur</keyword>
<gene>
    <name evidence="10" type="ORF">MW046_03305</name>
</gene>
<dbReference type="KEGG" id="haad:MW046_03305"/>
<evidence type="ECO:0000256" key="3">
    <source>
        <dbReference type="ARBA" id="ARBA00022723"/>
    </source>
</evidence>
<dbReference type="GO" id="GO:0051539">
    <property type="term" value="F:4 iron, 4 sulfur cluster binding"/>
    <property type="evidence" value="ECO:0007669"/>
    <property type="project" value="UniProtKB-KW"/>
</dbReference>
<dbReference type="SUPFAM" id="SSF142984">
    <property type="entry name" value="Nqo1 middle domain-like"/>
    <property type="match status" value="1"/>
</dbReference>
<evidence type="ECO:0000313" key="11">
    <source>
        <dbReference type="Proteomes" id="UP000831768"/>
    </source>
</evidence>
<evidence type="ECO:0000259" key="8">
    <source>
        <dbReference type="Pfam" id="PF01512"/>
    </source>
</evidence>
<keyword evidence="11" id="KW-1185">Reference proteome</keyword>
<dbReference type="AlphaFoldDB" id="A0A8U0A2P6"/>
<dbReference type="Gene3D" id="3.40.50.11540">
    <property type="entry name" value="NADH-ubiquinone oxidoreductase 51kDa subunit"/>
    <property type="match status" value="1"/>
</dbReference>